<feature type="compositionally biased region" description="Low complexity" evidence="1">
    <location>
        <begin position="418"/>
        <end position="434"/>
    </location>
</feature>
<keyword evidence="2" id="KW-0472">Membrane</keyword>
<reference evidence="3 4" key="1">
    <citation type="journal article" date="2018" name="Sci. Rep.">
        <title>Comparative analysis of the Pocillopora damicornis genome highlights role of immune system in coral evolution.</title>
        <authorList>
            <person name="Cunning R."/>
            <person name="Bay R.A."/>
            <person name="Gillette P."/>
            <person name="Baker A.C."/>
            <person name="Traylor-Knowles N."/>
        </authorList>
    </citation>
    <scope>NUCLEOTIDE SEQUENCE [LARGE SCALE GENOMIC DNA]</scope>
    <source>
        <strain evidence="3">RSMAS</strain>
        <tissue evidence="3">Whole animal</tissue>
    </source>
</reference>
<feature type="transmembrane region" description="Helical" evidence="2">
    <location>
        <begin position="379"/>
        <end position="405"/>
    </location>
</feature>
<keyword evidence="2" id="KW-0812">Transmembrane</keyword>
<evidence type="ECO:0000256" key="2">
    <source>
        <dbReference type="SAM" id="Phobius"/>
    </source>
</evidence>
<dbReference type="Proteomes" id="UP000275408">
    <property type="component" value="Unassembled WGS sequence"/>
</dbReference>
<feature type="region of interest" description="Disordered" evidence="1">
    <location>
        <begin position="174"/>
        <end position="197"/>
    </location>
</feature>
<evidence type="ECO:0000313" key="3">
    <source>
        <dbReference type="EMBL" id="RMX43193.1"/>
    </source>
</evidence>
<accession>A0A3M6TP48</accession>
<evidence type="ECO:0000256" key="1">
    <source>
        <dbReference type="SAM" id="MobiDB-lite"/>
    </source>
</evidence>
<feature type="compositionally biased region" description="Basic residues" evidence="1">
    <location>
        <begin position="176"/>
        <end position="185"/>
    </location>
</feature>
<feature type="transmembrane region" description="Helical" evidence="2">
    <location>
        <begin position="770"/>
        <end position="787"/>
    </location>
</feature>
<dbReference type="OrthoDB" id="5980977at2759"/>
<dbReference type="EMBL" id="RCHS01003241">
    <property type="protein sequence ID" value="RMX43193.1"/>
    <property type="molecule type" value="Genomic_DNA"/>
</dbReference>
<organism evidence="3 4">
    <name type="scientific">Pocillopora damicornis</name>
    <name type="common">Cauliflower coral</name>
    <name type="synonym">Millepora damicornis</name>
    <dbReference type="NCBI Taxonomy" id="46731"/>
    <lineage>
        <taxon>Eukaryota</taxon>
        <taxon>Metazoa</taxon>
        <taxon>Cnidaria</taxon>
        <taxon>Anthozoa</taxon>
        <taxon>Hexacorallia</taxon>
        <taxon>Scleractinia</taxon>
        <taxon>Astrocoeniina</taxon>
        <taxon>Pocilloporidae</taxon>
        <taxon>Pocillopora</taxon>
    </lineage>
</organism>
<dbReference type="AlphaFoldDB" id="A0A3M6TP48"/>
<proteinExistence type="predicted"/>
<keyword evidence="2" id="KW-1133">Transmembrane helix</keyword>
<comment type="caution">
    <text evidence="3">The sequence shown here is derived from an EMBL/GenBank/DDBJ whole genome shotgun (WGS) entry which is preliminary data.</text>
</comment>
<sequence length="789" mass="87514">MYRSYVSIPEERAVRVTYERERLLDVKGDLCLGSSTGSQTVKEGIDDNLVDLNTTVKYKNGETKTLLEVNKTVSLEDIKDQDFKVICHASCNITIVTATTCTQVEKTIEGTMITMYKTNPNGSSQLNENNNLLSILIALFILTKCFVSNNKMRFATVLLVAIVLMMMVELSETRGRKGRSGRSRSKGSSSKSKIPKYTPIKATSVRSPVIVSQTHYGSRSITFKKVVFANSQHRHPFSSAPVYRMGYPMYRSYVSIPKMRAVRVTFERERLLDDNGNLCLDTSEGSQTLKEGIDDHLVDLTTTVKYKNGETKTLHGVDKTVSLEDIKDQDFEVVSLARYNLIIVTGTTCTKVETTIEGTMVIMYETNPNSSNKLNINNILLSVVITLQMRFATVLLITIVLMVMVELSETRRRGGSSRGSRSSRSRSSSGGSSSKPKIIKYTPIKATSVRSPHVQESWKEGIDDHLVDLTTAVKYKNGETKILHGVDKTVSLEDTKDQDFEVVSLASYNMIIVTGTTCTRVENTVQGTMVTMYETNPDGSNRLNINKTLLSVVIMLIRRTSTSSGGSNPKPKITKYTPIKATSASSPVIVSQTKLGSRSSTLKKAVAAHAVHRYSIISAPVYRQGYPMYRSYISIPGNRAMRVTYEDERLLDDEGKLCLNASAGNNTLKEGIDDNLVELNTTVKYKDDATKTVYGSNNTMSLKDINGQNFTVERIIEGTMVTLYETNPNASIELNGPNDFSSYSDTTDEGSFNWDTDNKSSNLQGINNKLLSVLITFLLLAITYLISRS</sequence>
<protein>
    <submittedName>
        <fullName evidence="3">Uncharacterized protein</fullName>
    </submittedName>
</protein>
<keyword evidence="4" id="KW-1185">Reference proteome</keyword>
<gene>
    <name evidence="3" type="ORF">pdam_00009721</name>
</gene>
<name>A0A3M6TP48_POCDA</name>
<evidence type="ECO:0000313" key="4">
    <source>
        <dbReference type="Proteomes" id="UP000275408"/>
    </source>
</evidence>
<feature type="region of interest" description="Disordered" evidence="1">
    <location>
        <begin position="411"/>
        <end position="437"/>
    </location>
</feature>